<protein>
    <submittedName>
        <fullName evidence="1">Uncharacterized protein</fullName>
    </submittedName>
</protein>
<gene>
    <name evidence="1" type="ORF">GIB67_021028</name>
</gene>
<evidence type="ECO:0000313" key="2">
    <source>
        <dbReference type="Proteomes" id="UP000541444"/>
    </source>
</evidence>
<comment type="caution">
    <text evidence="1">The sequence shown here is derived from an EMBL/GenBank/DDBJ whole genome shotgun (WGS) entry which is preliminary data.</text>
</comment>
<proteinExistence type="predicted"/>
<dbReference type="Proteomes" id="UP000541444">
    <property type="component" value="Unassembled WGS sequence"/>
</dbReference>
<name>A0A7J7N6M4_9MAGN</name>
<sequence>MVASLRSSGCATTHTVNVERSWMFTPLLREEAVAHFLNFYEHIVATRRALVLPGLQQSEEVEYEGASHLWIPYFLKAYNKLMTLPIIGYVTSFEVMV</sequence>
<dbReference type="EMBL" id="JACGCM010001009">
    <property type="protein sequence ID" value="KAF6162879.1"/>
    <property type="molecule type" value="Genomic_DNA"/>
</dbReference>
<keyword evidence="2" id="KW-1185">Reference proteome</keyword>
<dbReference type="AlphaFoldDB" id="A0A7J7N6M4"/>
<evidence type="ECO:0000313" key="1">
    <source>
        <dbReference type="EMBL" id="KAF6162879.1"/>
    </source>
</evidence>
<accession>A0A7J7N6M4</accession>
<reference evidence="1 2" key="1">
    <citation type="journal article" date="2020" name="IScience">
        <title>Genome Sequencing of the Endangered Kingdonia uniflora (Circaeasteraceae, Ranunculales) Reveals Potential Mechanisms of Evolutionary Specialization.</title>
        <authorList>
            <person name="Sun Y."/>
            <person name="Deng T."/>
            <person name="Zhang A."/>
            <person name="Moore M.J."/>
            <person name="Landis J.B."/>
            <person name="Lin N."/>
            <person name="Zhang H."/>
            <person name="Zhang X."/>
            <person name="Huang J."/>
            <person name="Zhang X."/>
            <person name="Sun H."/>
            <person name="Wang H."/>
        </authorList>
    </citation>
    <scope>NUCLEOTIDE SEQUENCE [LARGE SCALE GENOMIC DNA]</scope>
    <source>
        <strain evidence="1">TB1705</strain>
        <tissue evidence="1">Leaf</tissue>
    </source>
</reference>
<organism evidence="1 2">
    <name type="scientific">Kingdonia uniflora</name>
    <dbReference type="NCBI Taxonomy" id="39325"/>
    <lineage>
        <taxon>Eukaryota</taxon>
        <taxon>Viridiplantae</taxon>
        <taxon>Streptophyta</taxon>
        <taxon>Embryophyta</taxon>
        <taxon>Tracheophyta</taxon>
        <taxon>Spermatophyta</taxon>
        <taxon>Magnoliopsida</taxon>
        <taxon>Ranunculales</taxon>
        <taxon>Circaeasteraceae</taxon>
        <taxon>Kingdonia</taxon>
    </lineage>
</organism>